<dbReference type="Proteomes" id="UP001055811">
    <property type="component" value="Linkage Group LG07"/>
</dbReference>
<comment type="caution">
    <text evidence="1">The sequence shown here is derived from an EMBL/GenBank/DDBJ whole genome shotgun (WGS) entry which is preliminary data.</text>
</comment>
<accession>A0ACB9AH27</accession>
<reference evidence="2" key="1">
    <citation type="journal article" date="2022" name="Mol. Ecol. Resour.">
        <title>The genomes of chicory, endive, great burdock and yacon provide insights into Asteraceae palaeo-polyploidization history and plant inulin production.</title>
        <authorList>
            <person name="Fan W."/>
            <person name="Wang S."/>
            <person name="Wang H."/>
            <person name="Wang A."/>
            <person name="Jiang F."/>
            <person name="Liu H."/>
            <person name="Zhao H."/>
            <person name="Xu D."/>
            <person name="Zhang Y."/>
        </authorList>
    </citation>
    <scope>NUCLEOTIDE SEQUENCE [LARGE SCALE GENOMIC DNA]</scope>
    <source>
        <strain evidence="2">cv. Punajuju</strain>
    </source>
</reference>
<dbReference type="EMBL" id="CM042015">
    <property type="protein sequence ID" value="KAI3709167.1"/>
    <property type="molecule type" value="Genomic_DNA"/>
</dbReference>
<keyword evidence="2" id="KW-1185">Reference proteome</keyword>
<sequence>MIMVYSQKHQSQLKSVSLLLRSYPLYHLLLLHPQITKISHEIHFRFFPLSSINPLPTLQYPLITKSSVNRLSISFGCV</sequence>
<evidence type="ECO:0000313" key="2">
    <source>
        <dbReference type="Proteomes" id="UP001055811"/>
    </source>
</evidence>
<proteinExistence type="predicted"/>
<reference evidence="1 2" key="2">
    <citation type="journal article" date="2022" name="Mol. Ecol. Resour.">
        <title>The genomes of chicory, endive, great burdock and yacon provide insights into Asteraceae paleo-polyploidization history and plant inulin production.</title>
        <authorList>
            <person name="Fan W."/>
            <person name="Wang S."/>
            <person name="Wang H."/>
            <person name="Wang A."/>
            <person name="Jiang F."/>
            <person name="Liu H."/>
            <person name="Zhao H."/>
            <person name="Xu D."/>
            <person name="Zhang Y."/>
        </authorList>
    </citation>
    <scope>NUCLEOTIDE SEQUENCE [LARGE SCALE GENOMIC DNA]</scope>
    <source>
        <strain evidence="2">cv. Punajuju</strain>
        <tissue evidence="1">Leaves</tissue>
    </source>
</reference>
<evidence type="ECO:0000313" key="1">
    <source>
        <dbReference type="EMBL" id="KAI3709167.1"/>
    </source>
</evidence>
<protein>
    <submittedName>
        <fullName evidence="1">Uncharacterized protein</fullName>
    </submittedName>
</protein>
<organism evidence="1 2">
    <name type="scientific">Cichorium intybus</name>
    <name type="common">Chicory</name>
    <dbReference type="NCBI Taxonomy" id="13427"/>
    <lineage>
        <taxon>Eukaryota</taxon>
        <taxon>Viridiplantae</taxon>
        <taxon>Streptophyta</taxon>
        <taxon>Embryophyta</taxon>
        <taxon>Tracheophyta</taxon>
        <taxon>Spermatophyta</taxon>
        <taxon>Magnoliopsida</taxon>
        <taxon>eudicotyledons</taxon>
        <taxon>Gunneridae</taxon>
        <taxon>Pentapetalae</taxon>
        <taxon>asterids</taxon>
        <taxon>campanulids</taxon>
        <taxon>Asterales</taxon>
        <taxon>Asteraceae</taxon>
        <taxon>Cichorioideae</taxon>
        <taxon>Cichorieae</taxon>
        <taxon>Cichoriinae</taxon>
        <taxon>Cichorium</taxon>
    </lineage>
</organism>
<gene>
    <name evidence="1" type="ORF">L2E82_38926</name>
</gene>
<name>A0ACB9AH27_CICIN</name>